<dbReference type="RefSeq" id="WP_012961383.1">
    <property type="nucleotide sequence ID" value="NC_013798.1"/>
</dbReference>
<feature type="transmembrane region" description="Helical" evidence="1">
    <location>
        <begin position="39"/>
        <end position="62"/>
    </location>
</feature>
<keyword evidence="1" id="KW-1133">Transmembrane helix</keyword>
<proteinExistence type="predicted"/>
<protein>
    <submittedName>
        <fullName evidence="2">Uncharacterized protein</fullName>
    </submittedName>
</protein>
<dbReference type="KEGG" id="sga:GALLO_0266"/>
<gene>
    <name evidence="2" type="ordered locus">GALLO_0266</name>
</gene>
<dbReference type="AlphaFoldDB" id="A0AA36JWV3"/>
<keyword evidence="1" id="KW-0472">Membrane</keyword>
<evidence type="ECO:0000313" key="3">
    <source>
        <dbReference type="Proteomes" id="UP000001517"/>
    </source>
</evidence>
<dbReference type="Proteomes" id="UP000001517">
    <property type="component" value="Chromosome"/>
</dbReference>
<sequence length="159" mass="17833">MIDYRFLAIGILVSFIIFGYSLSKVIRYLDLYPFGLGFAFSFLIFAISATSLFVCVVHGLMLMHPSAKTYVNPSIITIKYEVTQVKTNLDSDEKTYELTSEQGDTETLSPSSLSILGDDNQLSKGDTLLKKQYSASKAQFGIAYRSGKFKTTEWFLVDE</sequence>
<keyword evidence="1" id="KW-0812">Transmembrane</keyword>
<evidence type="ECO:0000256" key="1">
    <source>
        <dbReference type="SAM" id="Phobius"/>
    </source>
</evidence>
<dbReference type="EMBL" id="FN597254">
    <property type="protein sequence ID" value="CBI12758.1"/>
    <property type="molecule type" value="Genomic_DNA"/>
</dbReference>
<organism evidence="2 3">
    <name type="scientific">Streptococcus gallolyticus (strain UCN34)</name>
    <dbReference type="NCBI Taxonomy" id="637909"/>
    <lineage>
        <taxon>Bacteria</taxon>
        <taxon>Bacillati</taxon>
        <taxon>Bacillota</taxon>
        <taxon>Bacilli</taxon>
        <taxon>Lactobacillales</taxon>
        <taxon>Streptococcaceae</taxon>
        <taxon>Streptococcus</taxon>
    </lineage>
</organism>
<evidence type="ECO:0000313" key="2">
    <source>
        <dbReference type="EMBL" id="CBI12758.1"/>
    </source>
</evidence>
<accession>A0AA36JWV3</accession>
<reference evidence="2 3" key="1">
    <citation type="journal article" date="2010" name="J. Bacteriol.">
        <title>Genome sequence of Streptococcus gallolyticus: insights into its adaptation to the bovine rumen and its ability to cause endocarditis.</title>
        <authorList>
            <person name="Rusniok C."/>
            <person name="Couve E."/>
            <person name="Da Cunha V."/>
            <person name="El Gana R."/>
            <person name="Zidane N."/>
            <person name="Bouchier C."/>
            <person name="Poyart C."/>
            <person name="Leclercq R."/>
            <person name="Trieu-Cuot P."/>
            <person name="Glaser P."/>
        </authorList>
    </citation>
    <scope>NUCLEOTIDE SEQUENCE [LARGE SCALE GENOMIC DNA]</scope>
    <source>
        <strain evidence="2 3">UCN34</strain>
    </source>
</reference>
<name>A0AA36JWV3_STRG3</name>